<evidence type="ECO:0000313" key="3">
    <source>
        <dbReference type="EMBL" id="TDK56208.1"/>
    </source>
</evidence>
<evidence type="ECO:0000313" key="4">
    <source>
        <dbReference type="Proteomes" id="UP000295132"/>
    </source>
</evidence>
<feature type="transmembrane region" description="Helical" evidence="1">
    <location>
        <begin position="7"/>
        <end position="27"/>
    </location>
</feature>
<reference evidence="3 4" key="1">
    <citation type="submission" date="2019-03" db="EMBL/GenBank/DDBJ databases">
        <title>Bacillus niacini sp. nov. a Nicotinate-Metabolizing Mesophile Isolated from Soil.</title>
        <authorList>
            <person name="Zhang G."/>
        </authorList>
    </citation>
    <scope>NUCLEOTIDE SEQUENCE [LARGE SCALE GENOMIC DNA]</scope>
    <source>
        <strain evidence="3 4">WN066</strain>
    </source>
</reference>
<dbReference type="Proteomes" id="UP000295132">
    <property type="component" value="Unassembled WGS sequence"/>
</dbReference>
<reference evidence="2" key="2">
    <citation type="submission" date="2023-08" db="EMBL/GenBank/DDBJ databases">
        <title>Nitrogen cycling bacteria in agricultural field soils.</title>
        <authorList>
            <person name="Jang J."/>
        </authorList>
    </citation>
    <scope>NUCLEOTIDE SEQUENCE</scope>
    <source>
        <strain evidence="2">PS3-36</strain>
    </source>
</reference>
<keyword evidence="1" id="KW-1133">Transmembrane helix</keyword>
<organism evidence="3 4">
    <name type="scientific">Bacillus salipaludis</name>
    <dbReference type="NCBI Taxonomy" id="2547811"/>
    <lineage>
        <taxon>Bacteria</taxon>
        <taxon>Bacillati</taxon>
        <taxon>Bacillota</taxon>
        <taxon>Bacilli</taxon>
        <taxon>Bacillales</taxon>
        <taxon>Bacillaceae</taxon>
        <taxon>Bacillus</taxon>
    </lineage>
</organism>
<comment type="caution">
    <text evidence="3">The sequence shown here is derived from an EMBL/GenBank/DDBJ whole genome shotgun (WGS) entry which is preliminary data.</text>
</comment>
<keyword evidence="1" id="KW-0812">Transmembrane</keyword>
<dbReference type="EMBL" id="JAVGVR010000001">
    <property type="protein sequence ID" value="MDQ6598936.1"/>
    <property type="molecule type" value="Genomic_DNA"/>
</dbReference>
<keyword evidence="5" id="KW-1185">Reference proteome</keyword>
<gene>
    <name evidence="3" type="ORF">E2K98_27420</name>
    <name evidence="2" type="ORF">RCG21_21725</name>
</gene>
<evidence type="ECO:0000313" key="5">
    <source>
        <dbReference type="Proteomes" id="UP001178888"/>
    </source>
</evidence>
<accession>A0A4R5VJ52</accession>
<dbReference type="Proteomes" id="UP001178888">
    <property type="component" value="Unassembled WGS sequence"/>
</dbReference>
<proteinExistence type="predicted"/>
<evidence type="ECO:0000313" key="2">
    <source>
        <dbReference type="EMBL" id="MDQ6598936.1"/>
    </source>
</evidence>
<keyword evidence="1" id="KW-0472">Membrane</keyword>
<name>A0A4R5VJ52_9BACI</name>
<dbReference type="RefSeq" id="WP_133339790.1">
    <property type="nucleotide sequence ID" value="NZ_JAVGVR010000001.1"/>
</dbReference>
<sequence length="61" mass="6768">MINLCKQLLLALRIILTGIVILIAIPLRLFNYLNGIPVNGTVTLKGLTGYRWLGLGEEPTY</sequence>
<evidence type="ECO:0000256" key="1">
    <source>
        <dbReference type="SAM" id="Phobius"/>
    </source>
</evidence>
<dbReference type="AlphaFoldDB" id="A0A4R5VJ52"/>
<protein>
    <submittedName>
        <fullName evidence="3">Uncharacterized protein</fullName>
    </submittedName>
</protein>
<dbReference type="EMBL" id="SMYO01000026">
    <property type="protein sequence ID" value="TDK56208.1"/>
    <property type="molecule type" value="Genomic_DNA"/>
</dbReference>